<evidence type="ECO:0000313" key="1">
    <source>
        <dbReference type="EMBL" id="RTI00372.1"/>
    </source>
</evidence>
<gene>
    <name evidence="1" type="ORF">CSW29_06000</name>
</gene>
<proteinExistence type="predicted"/>
<accession>A0A430UHB6</accession>
<dbReference type="AlphaFoldDB" id="A0A430UHB6"/>
<protein>
    <submittedName>
        <fullName evidence="1">Uncharacterized protein</fullName>
    </submittedName>
</protein>
<comment type="caution">
    <text evidence="1">The sequence shown here is derived from an EMBL/GenBank/DDBJ whole genome shotgun (WGS) entry which is preliminary data.</text>
</comment>
<sequence length="109" mass="12359">MNAWQALKAHVVPLAEKLRRVLPPKLRVVVHGEVVYWALLLPPEEDLKAHAQAWGGVRSWEEWLLDRLEADFPEALEVELLGVWAGSPPRVEPVAAARPKGRKEVREYA</sequence>
<reference evidence="1 2" key="1">
    <citation type="journal article" date="2019" name="Extremophiles">
        <title>Biogeography of thermophiles and predominance of Thermus scotoductus in domestic water heaters.</title>
        <authorList>
            <person name="Wilpiszeski R.L."/>
            <person name="Zhang Z."/>
            <person name="House C.H."/>
        </authorList>
    </citation>
    <scope>NUCLEOTIDE SEQUENCE [LARGE SCALE GENOMIC DNA]</scope>
    <source>
        <strain evidence="1 2">16_S16</strain>
    </source>
</reference>
<name>A0A430UHB6_THESC</name>
<evidence type="ECO:0000313" key="2">
    <source>
        <dbReference type="Proteomes" id="UP000288347"/>
    </source>
</evidence>
<organism evidence="1 2">
    <name type="scientific">Thermus scotoductus</name>
    <dbReference type="NCBI Taxonomy" id="37636"/>
    <lineage>
        <taxon>Bacteria</taxon>
        <taxon>Thermotogati</taxon>
        <taxon>Deinococcota</taxon>
        <taxon>Deinococci</taxon>
        <taxon>Thermales</taxon>
        <taxon>Thermaceae</taxon>
        <taxon>Thermus</taxon>
    </lineage>
</organism>
<dbReference type="EMBL" id="PEMH01000169">
    <property type="protein sequence ID" value="RTI00372.1"/>
    <property type="molecule type" value="Genomic_DNA"/>
</dbReference>
<dbReference type="Proteomes" id="UP000288347">
    <property type="component" value="Unassembled WGS sequence"/>
</dbReference>
<dbReference type="RefSeq" id="WP_126217073.1">
    <property type="nucleotide sequence ID" value="NZ_PEMH01000169.1"/>
</dbReference>